<comment type="caution">
    <text evidence="1">The sequence shown here is derived from an EMBL/GenBank/DDBJ whole genome shotgun (WGS) entry which is preliminary data.</text>
</comment>
<reference evidence="1 2" key="1">
    <citation type="submission" date="2016-03" db="EMBL/GenBank/DDBJ databases">
        <title>EvidentialGene: Evidence-directed Construction of Genes on Genomes.</title>
        <authorList>
            <person name="Gilbert D.G."/>
            <person name="Choi J.-H."/>
            <person name="Mockaitis K."/>
            <person name="Colbourne J."/>
            <person name="Pfrender M."/>
        </authorList>
    </citation>
    <scope>NUCLEOTIDE SEQUENCE [LARGE SCALE GENOMIC DNA]</scope>
    <source>
        <strain evidence="1 2">Xinb3</strain>
        <tissue evidence="1">Complete organism</tissue>
    </source>
</reference>
<evidence type="ECO:0000313" key="1">
    <source>
        <dbReference type="EMBL" id="KZR99840.1"/>
    </source>
</evidence>
<keyword evidence="2" id="KW-1185">Reference proteome</keyword>
<gene>
    <name evidence="1" type="ORF">APZ42_004149</name>
</gene>
<dbReference type="OrthoDB" id="6769664at2759"/>
<protein>
    <submittedName>
        <fullName evidence="1">Uncharacterized protein</fullName>
    </submittedName>
</protein>
<organism evidence="1 2">
    <name type="scientific">Daphnia magna</name>
    <dbReference type="NCBI Taxonomy" id="35525"/>
    <lineage>
        <taxon>Eukaryota</taxon>
        <taxon>Metazoa</taxon>
        <taxon>Ecdysozoa</taxon>
        <taxon>Arthropoda</taxon>
        <taxon>Crustacea</taxon>
        <taxon>Branchiopoda</taxon>
        <taxon>Diplostraca</taxon>
        <taxon>Cladocera</taxon>
        <taxon>Anomopoda</taxon>
        <taxon>Daphniidae</taxon>
        <taxon>Daphnia</taxon>
    </lineage>
</organism>
<dbReference type="Proteomes" id="UP000076858">
    <property type="component" value="Unassembled WGS sequence"/>
</dbReference>
<dbReference type="AlphaFoldDB" id="A0A162C194"/>
<proteinExistence type="predicted"/>
<accession>A0A162C194</accession>
<name>A0A162C194_9CRUS</name>
<dbReference type="EMBL" id="LRGB01012513">
    <property type="protein sequence ID" value="KZR99840.1"/>
    <property type="molecule type" value="Genomic_DNA"/>
</dbReference>
<evidence type="ECO:0000313" key="2">
    <source>
        <dbReference type="Proteomes" id="UP000076858"/>
    </source>
</evidence>
<sequence>MSLDRESNNNSFPHGQVESFIEPLDKLESALRERENSIVSPTFTIENKRIDHRLENFEGHP</sequence>